<dbReference type="SUPFAM" id="SSF50156">
    <property type="entry name" value="PDZ domain-like"/>
    <property type="match status" value="1"/>
</dbReference>
<dbReference type="CDD" id="cd06782">
    <property type="entry name" value="cpPDZ_CPP-like"/>
    <property type="match status" value="1"/>
</dbReference>
<dbReference type="InterPro" id="IPR029045">
    <property type="entry name" value="ClpP/crotonase-like_dom_sf"/>
</dbReference>
<dbReference type="InterPro" id="IPR005151">
    <property type="entry name" value="Tail-specific_protease"/>
</dbReference>
<dbReference type="PANTHER" id="PTHR32060:SF22">
    <property type="entry name" value="CARBOXYL-TERMINAL-PROCESSING PEPTIDASE 3, CHLOROPLASTIC"/>
    <property type="match status" value="1"/>
</dbReference>
<dbReference type="InterPro" id="IPR001478">
    <property type="entry name" value="PDZ"/>
</dbReference>
<dbReference type="InterPro" id="IPR041489">
    <property type="entry name" value="PDZ_6"/>
</dbReference>
<dbReference type="Pfam" id="PF03572">
    <property type="entry name" value="Peptidase_S41"/>
    <property type="match status" value="1"/>
</dbReference>
<reference evidence="6 7" key="1">
    <citation type="submission" date="2016-03" db="EMBL/GenBank/DDBJ databases">
        <authorList>
            <person name="Ploux O."/>
        </authorList>
    </citation>
    <scope>NUCLEOTIDE SEQUENCE [LARGE SCALE GENOMIC DNA]</scope>
    <source>
        <strain evidence="6 7">R0</strain>
    </source>
</reference>
<comment type="caution">
    <text evidence="6">The sequence shown here is derived from an EMBL/GenBank/DDBJ whole genome shotgun (WGS) entry which is preliminary data.</text>
</comment>
<sequence length="506" mass="55803">MLVLTLGVVLTAWRVEEEKSRLKTVEEYWAETGLSSSSLMDLIDGQVCATSERYFLACVNAITNVAGRFDLGLNAEGKLVPLSQSLSKSKNSEKAQLEPWKKLFRGDLNKAQSISFESSWKELEANYFSPEQKAMMVGLGLNGFISVFRDPHTYFMPVSQFKEVVSKADNRSTSLGMSLALSGDEHVVRKVIEGSPAKRSGVLKGDVLISINGESVKDMTQARVYELLRGEIGDRTTIFIRRGDTEKKFRLLRREITVATVSTRIIDGIKPIAVIGVNKFAKGACLKVKESLGIAQRAGVRGLLLDLRDNPGGQMEEAACVTSLFVGAEKRIFEIRYLESGKKAEAYYGGEEKVTDLPLAVLVNASSASAAEIVAGSLRDFGRGVLVGERTFGKGSFQEGEYWSQNKNIALFETKGFYYLPSGRSPQMKGLEPDVAVNFDRIDVVRESDQFVNPLKAPERKVQNVAKMYEESKCLQIEDGVPVDDAQLSRAREILFCTNNVARAGL</sequence>
<dbReference type="EMBL" id="LUKE01000001">
    <property type="protein sequence ID" value="KYG67470.1"/>
    <property type="molecule type" value="Genomic_DNA"/>
</dbReference>
<dbReference type="InterPro" id="IPR036034">
    <property type="entry name" value="PDZ_sf"/>
</dbReference>
<dbReference type="GO" id="GO:0030288">
    <property type="term" value="C:outer membrane-bounded periplasmic space"/>
    <property type="evidence" value="ECO:0007669"/>
    <property type="project" value="TreeGrafter"/>
</dbReference>
<dbReference type="InterPro" id="IPR004447">
    <property type="entry name" value="Peptidase_S41A"/>
</dbReference>
<proteinExistence type="inferred from homology"/>
<dbReference type="Proteomes" id="UP000075320">
    <property type="component" value="Unassembled WGS sequence"/>
</dbReference>
<comment type="similarity">
    <text evidence="1">Belongs to the peptidase S41A family.</text>
</comment>
<dbReference type="GO" id="GO:0007165">
    <property type="term" value="P:signal transduction"/>
    <property type="evidence" value="ECO:0007669"/>
    <property type="project" value="TreeGrafter"/>
</dbReference>
<dbReference type="SMART" id="SM00245">
    <property type="entry name" value="TSPc"/>
    <property type="match status" value="1"/>
</dbReference>
<dbReference type="GO" id="GO:0004175">
    <property type="term" value="F:endopeptidase activity"/>
    <property type="evidence" value="ECO:0007669"/>
    <property type="project" value="TreeGrafter"/>
</dbReference>
<evidence type="ECO:0000256" key="2">
    <source>
        <dbReference type="ARBA" id="ARBA00022670"/>
    </source>
</evidence>
<dbReference type="SMART" id="SM00228">
    <property type="entry name" value="PDZ"/>
    <property type="match status" value="1"/>
</dbReference>
<evidence type="ECO:0000259" key="5">
    <source>
        <dbReference type="PROSITE" id="PS50106"/>
    </source>
</evidence>
<organism evidence="6 7">
    <name type="scientific">Bdellovibrio bacteriovorus</name>
    <dbReference type="NCBI Taxonomy" id="959"/>
    <lineage>
        <taxon>Bacteria</taxon>
        <taxon>Pseudomonadati</taxon>
        <taxon>Bdellovibrionota</taxon>
        <taxon>Bdellovibrionia</taxon>
        <taxon>Bdellovibrionales</taxon>
        <taxon>Pseudobdellovibrionaceae</taxon>
        <taxon>Bdellovibrio</taxon>
    </lineage>
</organism>
<feature type="domain" description="PDZ" evidence="5">
    <location>
        <begin position="163"/>
        <end position="243"/>
    </location>
</feature>
<evidence type="ECO:0000256" key="4">
    <source>
        <dbReference type="ARBA" id="ARBA00022825"/>
    </source>
</evidence>
<evidence type="ECO:0000313" key="6">
    <source>
        <dbReference type="EMBL" id="KYG67470.1"/>
    </source>
</evidence>
<dbReference type="PANTHER" id="PTHR32060">
    <property type="entry name" value="TAIL-SPECIFIC PROTEASE"/>
    <property type="match status" value="1"/>
</dbReference>
<keyword evidence="2 6" id="KW-0645">Protease</keyword>
<keyword evidence="4" id="KW-0720">Serine protease</keyword>
<dbReference type="Gene3D" id="3.30.750.44">
    <property type="match status" value="1"/>
</dbReference>
<evidence type="ECO:0000256" key="1">
    <source>
        <dbReference type="ARBA" id="ARBA00009179"/>
    </source>
</evidence>
<evidence type="ECO:0000256" key="3">
    <source>
        <dbReference type="ARBA" id="ARBA00022801"/>
    </source>
</evidence>
<protein>
    <submittedName>
        <fullName evidence="6">Carboxyl-terminal protease</fullName>
    </submittedName>
</protein>
<keyword evidence="7" id="KW-1185">Reference proteome</keyword>
<accession>A0A150WSR3</accession>
<dbReference type="Gene3D" id="3.90.226.10">
    <property type="entry name" value="2-enoyl-CoA Hydratase, Chain A, domain 1"/>
    <property type="match status" value="1"/>
</dbReference>
<dbReference type="CDD" id="cd07560">
    <property type="entry name" value="Peptidase_S41_CPP"/>
    <property type="match status" value="1"/>
</dbReference>
<gene>
    <name evidence="6" type="ORF">AZI86_04545</name>
</gene>
<evidence type="ECO:0000313" key="7">
    <source>
        <dbReference type="Proteomes" id="UP000075320"/>
    </source>
</evidence>
<dbReference type="PROSITE" id="PS50106">
    <property type="entry name" value="PDZ"/>
    <property type="match status" value="1"/>
</dbReference>
<dbReference type="GO" id="GO:0006508">
    <property type="term" value="P:proteolysis"/>
    <property type="evidence" value="ECO:0007669"/>
    <property type="project" value="UniProtKB-KW"/>
</dbReference>
<dbReference type="Pfam" id="PF17820">
    <property type="entry name" value="PDZ_6"/>
    <property type="match status" value="1"/>
</dbReference>
<keyword evidence="3" id="KW-0378">Hydrolase</keyword>
<name>A0A150WSR3_BDEBC</name>
<dbReference type="GO" id="GO:0008236">
    <property type="term" value="F:serine-type peptidase activity"/>
    <property type="evidence" value="ECO:0007669"/>
    <property type="project" value="UniProtKB-KW"/>
</dbReference>
<dbReference type="Gene3D" id="2.30.42.10">
    <property type="match status" value="1"/>
</dbReference>
<dbReference type="OrthoDB" id="5287938at2"/>
<dbReference type="AlphaFoldDB" id="A0A150WSR3"/>
<dbReference type="SUPFAM" id="SSF52096">
    <property type="entry name" value="ClpP/crotonase"/>
    <property type="match status" value="1"/>
</dbReference>